<feature type="compositionally biased region" description="Pro residues" evidence="1">
    <location>
        <begin position="239"/>
        <end position="252"/>
    </location>
</feature>
<evidence type="ECO:0000313" key="2">
    <source>
        <dbReference type="EMBL" id="KII82703.1"/>
    </source>
</evidence>
<gene>
    <name evidence="2" type="ORF">PLICRDRAFT_33257</name>
</gene>
<dbReference type="Proteomes" id="UP000053263">
    <property type="component" value="Unassembled WGS sequence"/>
</dbReference>
<protein>
    <submittedName>
        <fullName evidence="2">Unplaced genomic scaffold PLICRscaffold_191, whole genome shotgun sequence</fullName>
    </submittedName>
</protein>
<sequence length="306" mass="34516">RRGATSTVDLTFLNPAAHALDAAKDWAVDHKVSCGSDHAGLRWDIDYGAEELENPTGKKYNFEKADISAWQTSFKNALADNPERWDKLRDYTQPVTDNEISEAVETLTEAMNSATAETVPERKPSAHAKPWWSEQLSDANERRNLQQAQLRTEPRGEQKSVIRTAIKKSSRYFKKLFKHERNTWINKTLEEATPADIWSFRGWSKGTRNYPSPAIKRPDQPPAVQHEEKCDALRDALLKPPPNLPDNPPPNLTDPHPDDIEHVPVTKDEVHEALFGPSTKKAPGVSQNSFLVVRWAWGAAEDIIMA</sequence>
<feature type="non-terminal residue" evidence="2">
    <location>
        <position position="1"/>
    </location>
</feature>
<accession>A0A0C9T3P8</accession>
<dbReference type="AlphaFoldDB" id="A0A0C9T3P8"/>
<dbReference type="HOGENOM" id="CLU_910762_0_0_1"/>
<keyword evidence="3" id="KW-1185">Reference proteome</keyword>
<evidence type="ECO:0000256" key="1">
    <source>
        <dbReference type="SAM" id="MobiDB-lite"/>
    </source>
</evidence>
<dbReference type="OrthoDB" id="2855870at2759"/>
<organism evidence="2 3">
    <name type="scientific">Plicaturopsis crispa FD-325 SS-3</name>
    <dbReference type="NCBI Taxonomy" id="944288"/>
    <lineage>
        <taxon>Eukaryota</taxon>
        <taxon>Fungi</taxon>
        <taxon>Dikarya</taxon>
        <taxon>Basidiomycota</taxon>
        <taxon>Agaricomycotina</taxon>
        <taxon>Agaricomycetes</taxon>
        <taxon>Agaricomycetidae</taxon>
        <taxon>Amylocorticiales</taxon>
        <taxon>Amylocorticiaceae</taxon>
        <taxon>Plicatura</taxon>
        <taxon>Plicaturopsis crispa</taxon>
    </lineage>
</organism>
<feature type="region of interest" description="Disordered" evidence="1">
    <location>
        <begin position="237"/>
        <end position="260"/>
    </location>
</feature>
<feature type="non-terminal residue" evidence="2">
    <location>
        <position position="306"/>
    </location>
</feature>
<evidence type="ECO:0000313" key="3">
    <source>
        <dbReference type="Proteomes" id="UP000053263"/>
    </source>
</evidence>
<reference evidence="2 3" key="1">
    <citation type="submission" date="2014-06" db="EMBL/GenBank/DDBJ databases">
        <title>Evolutionary Origins and Diversification of the Mycorrhizal Mutualists.</title>
        <authorList>
            <consortium name="DOE Joint Genome Institute"/>
            <consortium name="Mycorrhizal Genomics Consortium"/>
            <person name="Kohler A."/>
            <person name="Kuo A."/>
            <person name="Nagy L.G."/>
            <person name="Floudas D."/>
            <person name="Copeland A."/>
            <person name="Barry K.W."/>
            <person name="Cichocki N."/>
            <person name="Veneault-Fourrey C."/>
            <person name="LaButti K."/>
            <person name="Lindquist E.A."/>
            <person name="Lipzen A."/>
            <person name="Lundell T."/>
            <person name="Morin E."/>
            <person name="Murat C."/>
            <person name="Riley R."/>
            <person name="Ohm R."/>
            <person name="Sun H."/>
            <person name="Tunlid A."/>
            <person name="Henrissat B."/>
            <person name="Grigoriev I.V."/>
            <person name="Hibbett D.S."/>
            <person name="Martin F."/>
        </authorList>
    </citation>
    <scope>NUCLEOTIDE SEQUENCE [LARGE SCALE GENOMIC DNA]</scope>
    <source>
        <strain evidence="2 3">FD-325 SS-3</strain>
    </source>
</reference>
<dbReference type="EMBL" id="KN832744">
    <property type="protein sequence ID" value="KII82703.1"/>
    <property type="molecule type" value="Genomic_DNA"/>
</dbReference>
<name>A0A0C9T3P8_PLICR</name>
<proteinExistence type="predicted"/>